<dbReference type="GeneID" id="56503061"/>
<sequence>MMPIQTLSIPLQAAAGGITGGVIGLAYFASLLASARWYVRNAFGIAIIVHLVRFGMLALVLFGLAHIGAAALLSGLAGIMLSRRVMIRSPGGAS</sequence>
<evidence type="ECO:0000313" key="2">
    <source>
        <dbReference type="EMBL" id="MBM2770038.1"/>
    </source>
</evidence>
<evidence type="ECO:0008006" key="6">
    <source>
        <dbReference type="Google" id="ProtNLM"/>
    </source>
</evidence>
<reference evidence="2 5" key="2">
    <citation type="submission" date="2021-02" db="EMBL/GenBank/DDBJ databases">
        <title>Draft genome of the type strains Burkholderia anthina DSM16086.</title>
        <authorList>
            <person name="Hertel R."/>
            <person name="Meissner J."/>
            <person name="Poehlein A."/>
            <person name="Daniel R."/>
            <person name="Commichau F.M."/>
        </authorList>
    </citation>
    <scope>NUCLEOTIDE SEQUENCE [LARGE SCALE GENOMIC DNA]</scope>
    <source>
        <strain evidence="2 5">DSM 16086</strain>
    </source>
</reference>
<organism evidence="3 4">
    <name type="scientific">Burkholderia anthina</name>
    <dbReference type="NCBI Taxonomy" id="179879"/>
    <lineage>
        <taxon>Bacteria</taxon>
        <taxon>Pseudomonadati</taxon>
        <taxon>Pseudomonadota</taxon>
        <taxon>Betaproteobacteria</taxon>
        <taxon>Burkholderiales</taxon>
        <taxon>Burkholderiaceae</taxon>
        <taxon>Burkholderia</taxon>
        <taxon>Burkholderia cepacia complex</taxon>
    </lineage>
</organism>
<dbReference type="EMBL" id="JAFCIQ010000023">
    <property type="protein sequence ID" value="MBM2770038.1"/>
    <property type="molecule type" value="Genomic_DNA"/>
</dbReference>
<dbReference type="Proteomes" id="UP000494201">
    <property type="component" value="Unassembled WGS sequence"/>
</dbReference>
<dbReference type="AlphaFoldDB" id="A0A6P2GEW1"/>
<gene>
    <name evidence="3" type="ORF">BAN20980_05003</name>
    <name evidence="2" type="ORF">JQK92_26860</name>
</gene>
<dbReference type="Pfam" id="PF12966">
    <property type="entry name" value="AtpR"/>
    <property type="match status" value="1"/>
</dbReference>
<accession>A0A6P2GEW1</accession>
<dbReference type="Proteomes" id="UP000755577">
    <property type="component" value="Unassembled WGS sequence"/>
</dbReference>
<evidence type="ECO:0000313" key="4">
    <source>
        <dbReference type="Proteomes" id="UP000494201"/>
    </source>
</evidence>
<dbReference type="EMBL" id="CABVLY010000022">
    <property type="protein sequence ID" value="VVU52268.1"/>
    <property type="molecule type" value="Genomic_DNA"/>
</dbReference>
<proteinExistence type="predicted"/>
<evidence type="ECO:0000313" key="5">
    <source>
        <dbReference type="Proteomes" id="UP000755577"/>
    </source>
</evidence>
<keyword evidence="1" id="KW-0472">Membrane</keyword>
<reference evidence="3 4" key="1">
    <citation type="submission" date="2019-09" db="EMBL/GenBank/DDBJ databases">
        <authorList>
            <person name="Depoorter E."/>
        </authorList>
    </citation>
    <scope>NUCLEOTIDE SEQUENCE [LARGE SCALE GENOMIC DNA]</scope>
    <source>
        <strain evidence="3">LMG 20980</strain>
    </source>
</reference>
<evidence type="ECO:0000256" key="1">
    <source>
        <dbReference type="SAM" id="Phobius"/>
    </source>
</evidence>
<keyword evidence="1" id="KW-1133">Transmembrane helix</keyword>
<evidence type="ECO:0000313" key="3">
    <source>
        <dbReference type="EMBL" id="VVU52268.1"/>
    </source>
</evidence>
<keyword evidence="1" id="KW-0812">Transmembrane</keyword>
<feature type="transmembrane region" description="Helical" evidence="1">
    <location>
        <begin position="54"/>
        <end position="81"/>
    </location>
</feature>
<name>A0A6P2GEW1_9BURK</name>
<keyword evidence="5" id="KW-1185">Reference proteome</keyword>
<dbReference type="InterPro" id="IPR017581">
    <property type="entry name" value="AtpR-like"/>
</dbReference>
<feature type="transmembrane region" description="Helical" evidence="1">
    <location>
        <begin position="12"/>
        <end position="34"/>
    </location>
</feature>
<dbReference type="RefSeq" id="WP_174927743.1">
    <property type="nucleotide sequence ID" value="NZ_CABVLY010000022.1"/>
</dbReference>
<protein>
    <recommendedName>
        <fullName evidence="6">ATP synthase subunit I</fullName>
    </recommendedName>
</protein>